<evidence type="ECO:0000256" key="2">
    <source>
        <dbReference type="ARBA" id="ARBA00008566"/>
    </source>
</evidence>
<dbReference type="InterPro" id="IPR004695">
    <property type="entry name" value="SLAC1/Mae1/Ssu1/TehA"/>
</dbReference>
<proteinExistence type="inferred from homology"/>
<organism evidence="9 10">
    <name type="scientific">Anaeromyxobacter dehalogenans (strain ATCC BAA-258 / DSM 21875 / 2CP-1)</name>
    <dbReference type="NCBI Taxonomy" id="455488"/>
    <lineage>
        <taxon>Bacteria</taxon>
        <taxon>Pseudomonadati</taxon>
        <taxon>Myxococcota</taxon>
        <taxon>Myxococcia</taxon>
        <taxon>Myxococcales</taxon>
        <taxon>Cystobacterineae</taxon>
        <taxon>Anaeromyxobacteraceae</taxon>
        <taxon>Anaeromyxobacter</taxon>
    </lineage>
</organism>
<feature type="transmembrane region" description="Helical" evidence="8">
    <location>
        <begin position="32"/>
        <end position="52"/>
    </location>
</feature>
<dbReference type="Pfam" id="PF03595">
    <property type="entry name" value="SLAC1"/>
    <property type="match status" value="1"/>
</dbReference>
<protein>
    <submittedName>
        <fullName evidence="9">C4-dicarboxylate transporter/malic acid transport protein</fullName>
    </submittedName>
</protein>
<name>B8J9A6_ANAD2</name>
<comment type="similarity">
    <text evidence="2">Belongs to the tellurite-resistance/dicarboxylate transporter (TDT) family.</text>
</comment>
<keyword evidence="4" id="KW-1003">Cell membrane</keyword>
<evidence type="ECO:0000256" key="5">
    <source>
        <dbReference type="ARBA" id="ARBA00022692"/>
    </source>
</evidence>
<feature type="transmembrane region" description="Helical" evidence="8">
    <location>
        <begin position="341"/>
        <end position="363"/>
    </location>
</feature>
<feature type="transmembrane region" description="Helical" evidence="8">
    <location>
        <begin position="229"/>
        <end position="250"/>
    </location>
</feature>
<evidence type="ECO:0000256" key="8">
    <source>
        <dbReference type="SAM" id="Phobius"/>
    </source>
</evidence>
<dbReference type="GO" id="GO:0000319">
    <property type="term" value="F:sulfite transmembrane transporter activity"/>
    <property type="evidence" value="ECO:0007669"/>
    <property type="project" value="TreeGrafter"/>
</dbReference>
<dbReference type="PANTHER" id="PTHR31686">
    <property type="match status" value="1"/>
</dbReference>
<dbReference type="HOGENOM" id="CLU_052472_0_0_7"/>
<evidence type="ECO:0000256" key="6">
    <source>
        <dbReference type="ARBA" id="ARBA00022989"/>
    </source>
</evidence>
<feature type="transmembrane region" description="Helical" evidence="8">
    <location>
        <begin position="270"/>
        <end position="290"/>
    </location>
</feature>
<evidence type="ECO:0000313" key="10">
    <source>
        <dbReference type="Proteomes" id="UP000007089"/>
    </source>
</evidence>
<gene>
    <name evidence="9" type="ordered locus">A2cp1_2173</name>
</gene>
<evidence type="ECO:0000256" key="1">
    <source>
        <dbReference type="ARBA" id="ARBA00004651"/>
    </source>
</evidence>
<accession>B8J9A6</accession>
<dbReference type="CDD" id="cd09319">
    <property type="entry name" value="TDT_like_1"/>
    <property type="match status" value="1"/>
</dbReference>
<dbReference type="InterPro" id="IPR038665">
    <property type="entry name" value="Voltage-dep_anion_channel_sf"/>
</dbReference>
<feature type="transmembrane region" description="Helical" evidence="8">
    <location>
        <begin position="97"/>
        <end position="114"/>
    </location>
</feature>
<dbReference type="KEGG" id="acp:A2cp1_2173"/>
<evidence type="ECO:0000256" key="7">
    <source>
        <dbReference type="ARBA" id="ARBA00023136"/>
    </source>
</evidence>
<dbReference type="GO" id="GO:0005886">
    <property type="term" value="C:plasma membrane"/>
    <property type="evidence" value="ECO:0007669"/>
    <property type="project" value="UniProtKB-SubCell"/>
</dbReference>
<evidence type="ECO:0000256" key="4">
    <source>
        <dbReference type="ARBA" id="ARBA00022475"/>
    </source>
</evidence>
<evidence type="ECO:0000313" key="9">
    <source>
        <dbReference type="EMBL" id="ACL65512.1"/>
    </source>
</evidence>
<feature type="transmembrane region" description="Helical" evidence="8">
    <location>
        <begin position="192"/>
        <end position="217"/>
    </location>
</feature>
<dbReference type="Gene3D" id="1.50.10.150">
    <property type="entry name" value="Voltage-dependent anion channel"/>
    <property type="match status" value="1"/>
</dbReference>
<keyword evidence="7 8" id="KW-0472">Membrane</keyword>
<comment type="subcellular location">
    <subcellularLocation>
        <location evidence="1">Cell membrane</location>
        <topology evidence="1">Multi-pass membrane protein</topology>
    </subcellularLocation>
</comment>
<keyword evidence="6 8" id="KW-1133">Transmembrane helix</keyword>
<keyword evidence="3" id="KW-0813">Transport</keyword>
<feature type="transmembrane region" description="Helical" evidence="8">
    <location>
        <begin position="158"/>
        <end position="180"/>
    </location>
</feature>
<dbReference type="Proteomes" id="UP000007089">
    <property type="component" value="Chromosome"/>
</dbReference>
<dbReference type="AlphaFoldDB" id="B8J9A6"/>
<reference evidence="9" key="1">
    <citation type="submission" date="2009-01" db="EMBL/GenBank/DDBJ databases">
        <title>Complete sequence of Anaeromyxobacter dehalogenans 2CP-1.</title>
        <authorList>
            <consortium name="US DOE Joint Genome Institute"/>
            <person name="Lucas S."/>
            <person name="Copeland A."/>
            <person name="Lapidus A."/>
            <person name="Glavina del Rio T."/>
            <person name="Dalin E."/>
            <person name="Tice H."/>
            <person name="Bruce D."/>
            <person name="Goodwin L."/>
            <person name="Pitluck S."/>
            <person name="Saunders E."/>
            <person name="Brettin T."/>
            <person name="Detter J.C."/>
            <person name="Han C."/>
            <person name="Larimer F."/>
            <person name="Land M."/>
            <person name="Hauser L."/>
            <person name="Kyrpides N."/>
            <person name="Ovchinnikova G."/>
            <person name="Beliaev A.S."/>
            <person name="Richardson P."/>
        </authorList>
    </citation>
    <scope>NUCLEOTIDE SEQUENCE</scope>
    <source>
        <strain evidence="9">2CP-1</strain>
    </source>
</reference>
<sequence>MLWGMETAVRPAPAPNPLREHLAAGLKGLHPAYFALVMATGIVSIVSDLLGLREAATILFWLNVPAYAVLWVLVAARALRYPRALAADLASHQRGPGFFTSVAATCVLGLQLVLLRGDAAAALVLWWLGMLLWCACTYAVFVVLAVRDPKPTLGEGINGGWLVAVVATQSVVVLGTRVLVPRHPGSEAVLFFLTSLWLCGGMLYVWMISLIFYRYMFFRFSPSDLMPPYWINMGAVAISVVAGTSLAALAPGSALLGALLPFVKGLTLMFWATATWWIPMLVLLGIWRHGGRARIRIAYDPLYWGLVFPLGMYALCTYRLGELFAMPWLPWVARAFATVALAAWLLTALGLAGRLLHLILLAVRSLHAERGAAGPHPGSLERMARRS</sequence>
<feature type="transmembrane region" description="Helical" evidence="8">
    <location>
        <begin position="58"/>
        <end position="76"/>
    </location>
</feature>
<evidence type="ECO:0000256" key="3">
    <source>
        <dbReference type="ARBA" id="ARBA00022448"/>
    </source>
</evidence>
<dbReference type="PANTHER" id="PTHR31686:SF1">
    <property type="entry name" value="SULFITE EFFLUX PUMP SSU1"/>
    <property type="match status" value="1"/>
</dbReference>
<dbReference type="EMBL" id="CP001359">
    <property type="protein sequence ID" value="ACL65512.1"/>
    <property type="molecule type" value="Genomic_DNA"/>
</dbReference>
<keyword evidence="10" id="KW-1185">Reference proteome</keyword>
<feature type="transmembrane region" description="Helical" evidence="8">
    <location>
        <begin position="120"/>
        <end position="146"/>
    </location>
</feature>
<dbReference type="InterPro" id="IPR051629">
    <property type="entry name" value="Sulfite_efflux_TDT"/>
</dbReference>
<feature type="transmembrane region" description="Helical" evidence="8">
    <location>
        <begin position="302"/>
        <end position="321"/>
    </location>
</feature>
<keyword evidence="5 8" id="KW-0812">Transmembrane</keyword>